<reference evidence="1 2" key="1">
    <citation type="journal article" date="2023" name="bioRxiv">
        <title>High-quality genome assemblies of four members of thePodospora anserinaspecies complex.</title>
        <authorList>
            <person name="Ament-Velasquez S.L."/>
            <person name="Vogan A.A."/>
            <person name="Wallerman O."/>
            <person name="Hartmann F."/>
            <person name="Gautier V."/>
            <person name="Silar P."/>
            <person name="Giraud T."/>
            <person name="Johannesson H."/>
        </authorList>
    </citation>
    <scope>NUCLEOTIDE SEQUENCE [LARGE SCALE GENOMIC DNA]</scope>
    <source>
        <strain evidence="1 2">CBS 124.78</strain>
    </source>
</reference>
<comment type="caution">
    <text evidence="1">The sequence shown here is derived from an EMBL/GenBank/DDBJ whole genome shotgun (WGS) entry which is preliminary data.</text>
</comment>
<protein>
    <submittedName>
        <fullName evidence="1">Uncharacterized protein</fullName>
    </submittedName>
</protein>
<sequence length="393" mass="42178">MTPSHQLGCWQPEPDGEEEREDVQMVDGNNLGSNYGGALNYKGGLYSGFPAAPNSQGNQGNTGYGGRQQFDTFITTPAAPGLSHPSPMVLGGRCPVYPDLHVSGITLALRDHSHSHPHGSQRILQSQFSAEIPSPFETNQQSGQPISHQPHEFHAATIISGDKRHHITACASRPGLCYMSAAMARSLQLGFFPIPSKMQKPMFTLIGLVTPTHYCSFRCDIEGLRVEGRELHVSLVESDDPKLFAYLHLSAKFLDSLRVQSPCEPGRLHAVHHHHRRRRSELAASPSYAGFPAGVPRPMVFQAAAPQAQATVDLRSMHLPVPNFPLGGGSLGFAGTPTTVSSGLFSTNIAGPTPGTSFGASDLFDLEGTSSASVDAHYERSSGISCCDEEANM</sequence>
<dbReference type="RefSeq" id="XP_062800706.1">
    <property type="nucleotide sequence ID" value="XM_062940614.1"/>
</dbReference>
<dbReference type="Proteomes" id="UP001323617">
    <property type="component" value="Unassembled WGS sequence"/>
</dbReference>
<keyword evidence="2" id="KW-1185">Reference proteome</keyword>
<dbReference type="EMBL" id="JAFFHC010000004">
    <property type="protein sequence ID" value="KAK4677236.1"/>
    <property type="molecule type" value="Genomic_DNA"/>
</dbReference>
<evidence type="ECO:0000313" key="2">
    <source>
        <dbReference type="Proteomes" id="UP001323617"/>
    </source>
</evidence>
<proteinExistence type="predicted"/>
<dbReference type="GeneID" id="87961247"/>
<organism evidence="1 2">
    <name type="scientific">Podospora pseudoanserina</name>
    <dbReference type="NCBI Taxonomy" id="2609844"/>
    <lineage>
        <taxon>Eukaryota</taxon>
        <taxon>Fungi</taxon>
        <taxon>Dikarya</taxon>
        <taxon>Ascomycota</taxon>
        <taxon>Pezizomycotina</taxon>
        <taxon>Sordariomycetes</taxon>
        <taxon>Sordariomycetidae</taxon>
        <taxon>Sordariales</taxon>
        <taxon>Podosporaceae</taxon>
        <taxon>Podospora</taxon>
    </lineage>
</organism>
<name>A0ABR0IA34_9PEZI</name>
<evidence type="ECO:0000313" key="1">
    <source>
        <dbReference type="EMBL" id="KAK4677236.1"/>
    </source>
</evidence>
<gene>
    <name evidence="1" type="ORF">QC764_0068690</name>
</gene>
<accession>A0ABR0IA34</accession>